<reference evidence="1" key="2">
    <citation type="submission" date="2013-04" db="UniProtKB">
        <authorList>
            <consortium name="EnsemblPlants"/>
        </authorList>
    </citation>
    <scope>IDENTIFICATION</scope>
</reference>
<organism evidence="1">
    <name type="scientific">Oryza brachyantha</name>
    <name type="common">malo sina</name>
    <dbReference type="NCBI Taxonomy" id="4533"/>
    <lineage>
        <taxon>Eukaryota</taxon>
        <taxon>Viridiplantae</taxon>
        <taxon>Streptophyta</taxon>
        <taxon>Embryophyta</taxon>
        <taxon>Tracheophyta</taxon>
        <taxon>Spermatophyta</taxon>
        <taxon>Magnoliopsida</taxon>
        <taxon>Liliopsida</taxon>
        <taxon>Poales</taxon>
        <taxon>Poaceae</taxon>
        <taxon>BOP clade</taxon>
        <taxon>Oryzoideae</taxon>
        <taxon>Oryzeae</taxon>
        <taxon>Oryzinae</taxon>
        <taxon>Oryza</taxon>
    </lineage>
</organism>
<name>J3N1D6_ORYBR</name>
<evidence type="ECO:0000313" key="1">
    <source>
        <dbReference type="EnsemblPlants" id="OB10G13340.1"/>
    </source>
</evidence>
<reference evidence="1" key="1">
    <citation type="journal article" date="2013" name="Nat. Commun.">
        <title>Whole-genome sequencing of Oryza brachyantha reveals mechanisms underlying Oryza genome evolution.</title>
        <authorList>
            <person name="Chen J."/>
            <person name="Huang Q."/>
            <person name="Gao D."/>
            <person name="Wang J."/>
            <person name="Lang Y."/>
            <person name="Liu T."/>
            <person name="Li B."/>
            <person name="Bai Z."/>
            <person name="Luis Goicoechea J."/>
            <person name="Liang C."/>
            <person name="Chen C."/>
            <person name="Zhang W."/>
            <person name="Sun S."/>
            <person name="Liao Y."/>
            <person name="Zhang X."/>
            <person name="Yang L."/>
            <person name="Song C."/>
            <person name="Wang M."/>
            <person name="Shi J."/>
            <person name="Liu G."/>
            <person name="Liu J."/>
            <person name="Zhou H."/>
            <person name="Zhou W."/>
            <person name="Yu Q."/>
            <person name="An N."/>
            <person name="Chen Y."/>
            <person name="Cai Q."/>
            <person name="Wang B."/>
            <person name="Liu B."/>
            <person name="Min J."/>
            <person name="Huang Y."/>
            <person name="Wu H."/>
            <person name="Li Z."/>
            <person name="Zhang Y."/>
            <person name="Yin Y."/>
            <person name="Song W."/>
            <person name="Jiang J."/>
            <person name="Jackson S.A."/>
            <person name="Wing R.A."/>
            <person name="Wang J."/>
            <person name="Chen M."/>
        </authorList>
    </citation>
    <scope>NUCLEOTIDE SEQUENCE [LARGE SCALE GENOMIC DNA]</scope>
    <source>
        <strain evidence="1">cv. IRGC 101232</strain>
    </source>
</reference>
<keyword evidence="2" id="KW-1185">Reference proteome</keyword>
<dbReference type="Gramene" id="OB10G13340.1">
    <property type="protein sequence ID" value="OB10G13340.1"/>
    <property type="gene ID" value="OB10G13340"/>
</dbReference>
<dbReference type="HOGENOM" id="CLU_2124889_0_0_1"/>
<dbReference type="AlphaFoldDB" id="J3N1D6"/>
<accession>J3N1D6</accession>
<dbReference type="Proteomes" id="UP000006038">
    <property type="component" value="Chromosome 10"/>
</dbReference>
<dbReference type="EnsemblPlants" id="OB10G13340.1">
    <property type="protein sequence ID" value="OB10G13340.1"/>
    <property type="gene ID" value="OB10G13340"/>
</dbReference>
<protein>
    <submittedName>
        <fullName evidence="1">Uncharacterized protein</fullName>
    </submittedName>
</protein>
<sequence length="114" mass="13279">MSLLLSIAAPHQRATPTSPSKNTKEQVARCENEAGPTCHLKDFEEEYHLTERIAMVCILLWEIRFSMLCLYTLLVTGDLYLLELDKRKFYFIIWSNLAIYSQFTRDQGTQAQFL</sequence>
<proteinExistence type="predicted"/>
<evidence type="ECO:0000313" key="2">
    <source>
        <dbReference type="Proteomes" id="UP000006038"/>
    </source>
</evidence>